<dbReference type="AlphaFoldDB" id="A0A1M7G6Z6"/>
<proteinExistence type="predicted"/>
<evidence type="ECO:0000256" key="1">
    <source>
        <dbReference type="SAM" id="MobiDB-lite"/>
    </source>
</evidence>
<name>A0A1M7G6Z6_9FLAO</name>
<evidence type="ECO:0000313" key="4">
    <source>
        <dbReference type="Proteomes" id="UP000184028"/>
    </source>
</evidence>
<evidence type="ECO:0000313" key="3">
    <source>
        <dbReference type="EMBL" id="SHM11697.1"/>
    </source>
</evidence>
<feature type="transmembrane region" description="Helical" evidence="2">
    <location>
        <begin position="41"/>
        <end position="63"/>
    </location>
</feature>
<protein>
    <recommendedName>
        <fullName evidence="5">Outer membrane protein beta-barrel domain-containing protein</fullName>
    </recommendedName>
</protein>
<keyword evidence="2" id="KW-1133">Transmembrane helix</keyword>
<feature type="compositionally biased region" description="Polar residues" evidence="1">
    <location>
        <begin position="340"/>
        <end position="354"/>
    </location>
</feature>
<dbReference type="STRING" id="946677.SAMN05444484_10467"/>
<dbReference type="Proteomes" id="UP000184028">
    <property type="component" value="Unassembled WGS sequence"/>
</dbReference>
<feature type="region of interest" description="Disordered" evidence="1">
    <location>
        <begin position="73"/>
        <end position="191"/>
    </location>
</feature>
<accession>A0A1M7G6Z6</accession>
<organism evidence="3 4">
    <name type="scientific">Flavobacterium chilense</name>
    <dbReference type="NCBI Taxonomy" id="946677"/>
    <lineage>
        <taxon>Bacteria</taxon>
        <taxon>Pseudomonadati</taxon>
        <taxon>Bacteroidota</taxon>
        <taxon>Flavobacteriia</taxon>
        <taxon>Flavobacteriales</taxon>
        <taxon>Flavobacteriaceae</taxon>
        <taxon>Flavobacterium</taxon>
    </lineage>
</organism>
<dbReference type="RefSeq" id="WP_068845141.1">
    <property type="nucleotide sequence ID" value="NZ_FRBT01000004.1"/>
</dbReference>
<keyword evidence="4" id="KW-1185">Reference proteome</keyword>
<sequence>MKKQNIEDIFSSMEDFSSVPPPELWGQIEEKLDKPKKKKRAILWWSAAACLLLGLMLPTALYFNSTSGIKTIHNGTGETNSVVLDDNKDSNRTIAPKDQNSGQSKPEDSSNNTETNSSINHNTDPINSSQKNQKTAVAQSDDETKTNSDVLAPKSNIEKRNINHPVTEKNVASAKEKTSNSNQSDSFNPASKNQLLNADKKVTNQAVAEKTSNTGNSNGFNTDSKKQILNADKKAPNQAVAEKTYNTVNSNGFNTDSKNQVLNTNKKAANQVVAEKTYNISNSNGFNLNQKNQVLSADKKATNKILAEKTFNAGKTNAFNSNLKNQVSSSIFENQVSSKNNKSIASNTSNSFLNGNEKPINESTLKQKSENIILPSKELLASNQKNNSKFKDVLSKQDSVQLAELQNLEKGIITPEVKKENDNKKVSKGEKWAVEVFAGVASSENYKNDKTFGNTNDSKQSSTYGVKTKYKINKKWAVGSGLKINELGQSVANVSYLSAKNSSFLSSSDYFNQNPTASAAPITANDGYVFVPSTTANALKQNGIQSNNIESGNLDQSLRYIEMPLEVSYSIFNRNKASINLNTGGFVGKLISNNVAIDGNYIGQNVNANDYVYGSTLSSTLQYRVYKKTNIFVEPAMNYYINPLSNQSFNQFQWGLNFGLNVSF</sequence>
<dbReference type="OrthoDB" id="1113942at2"/>
<keyword evidence="2" id="KW-0472">Membrane</keyword>
<evidence type="ECO:0008006" key="5">
    <source>
        <dbReference type="Google" id="ProtNLM"/>
    </source>
</evidence>
<reference evidence="4" key="1">
    <citation type="submission" date="2016-11" db="EMBL/GenBank/DDBJ databases">
        <authorList>
            <person name="Varghese N."/>
            <person name="Submissions S."/>
        </authorList>
    </citation>
    <scope>NUCLEOTIDE SEQUENCE [LARGE SCALE GENOMIC DNA]</scope>
    <source>
        <strain evidence="4">DSM 24724</strain>
    </source>
</reference>
<gene>
    <name evidence="3" type="ORF">SAMN05444484_10467</name>
</gene>
<dbReference type="EMBL" id="FRBT01000004">
    <property type="protein sequence ID" value="SHM11697.1"/>
    <property type="molecule type" value="Genomic_DNA"/>
</dbReference>
<feature type="compositionally biased region" description="Polar residues" evidence="1">
    <location>
        <begin position="124"/>
        <end position="138"/>
    </location>
</feature>
<feature type="compositionally biased region" description="Polar residues" evidence="1">
    <location>
        <begin position="179"/>
        <end position="191"/>
    </location>
</feature>
<feature type="region of interest" description="Disordered" evidence="1">
    <location>
        <begin position="340"/>
        <end position="361"/>
    </location>
</feature>
<feature type="compositionally biased region" description="Polar residues" evidence="1">
    <location>
        <begin position="73"/>
        <end position="82"/>
    </location>
</feature>
<evidence type="ECO:0000256" key="2">
    <source>
        <dbReference type="SAM" id="Phobius"/>
    </source>
</evidence>
<keyword evidence="2" id="KW-0812">Transmembrane</keyword>
<feature type="compositionally biased region" description="Low complexity" evidence="1">
    <location>
        <begin position="109"/>
        <end position="123"/>
    </location>
</feature>